<name>A0A1E3UG47_9FIRM</name>
<dbReference type="PANTHER" id="PTHR34220:SF7">
    <property type="entry name" value="SENSOR HISTIDINE KINASE YPDA"/>
    <property type="match status" value="1"/>
</dbReference>
<dbReference type="AlphaFoldDB" id="A0A1E3UG47"/>
<dbReference type="Gene3D" id="3.30.565.10">
    <property type="entry name" value="Histidine kinase-like ATPase, C-terminal domain"/>
    <property type="match status" value="1"/>
</dbReference>
<gene>
    <name evidence="5" type="ORF">BEI59_17105</name>
    <name evidence="6" type="ORF">BEI63_04610</name>
</gene>
<dbReference type="Pfam" id="PF02518">
    <property type="entry name" value="HATPase_c"/>
    <property type="match status" value="1"/>
</dbReference>
<protein>
    <recommendedName>
        <fullName evidence="4">Histidine kinase/HSP90-like ATPase domain-containing protein</fullName>
    </recommendedName>
</protein>
<feature type="signal peptide" evidence="3">
    <location>
        <begin position="1"/>
        <end position="23"/>
    </location>
</feature>
<accession>A0A1E3UG47</accession>
<dbReference type="SUPFAM" id="SSF55874">
    <property type="entry name" value="ATPase domain of HSP90 chaperone/DNA topoisomerase II/histidine kinase"/>
    <property type="match status" value="1"/>
</dbReference>
<evidence type="ECO:0000313" key="6">
    <source>
        <dbReference type="EMBL" id="ODR60466.1"/>
    </source>
</evidence>
<proteinExistence type="predicted"/>
<dbReference type="Pfam" id="PF06580">
    <property type="entry name" value="His_kinase"/>
    <property type="match status" value="1"/>
</dbReference>
<dbReference type="EMBL" id="MEHD01000011">
    <property type="protein sequence ID" value="ODR60466.1"/>
    <property type="molecule type" value="Genomic_DNA"/>
</dbReference>
<keyword evidence="3" id="KW-0732">Signal</keyword>
<organism evidence="5 7">
    <name type="scientific">Eisenbergiella tayi</name>
    <dbReference type="NCBI Taxonomy" id="1432052"/>
    <lineage>
        <taxon>Bacteria</taxon>
        <taxon>Bacillati</taxon>
        <taxon>Bacillota</taxon>
        <taxon>Clostridia</taxon>
        <taxon>Lachnospirales</taxon>
        <taxon>Lachnospiraceae</taxon>
        <taxon>Eisenbergiella</taxon>
    </lineage>
</organism>
<evidence type="ECO:0000313" key="8">
    <source>
        <dbReference type="Proteomes" id="UP000094869"/>
    </source>
</evidence>
<evidence type="ECO:0000256" key="1">
    <source>
        <dbReference type="SAM" id="Coils"/>
    </source>
</evidence>
<dbReference type="OrthoDB" id="759642at2"/>
<dbReference type="InterPro" id="IPR036890">
    <property type="entry name" value="HATPase_C_sf"/>
</dbReference>
<dbReference type="SMART" id="SM00387">
    <property type="entry name" value="HATPase_c"/>
    <property type="match status" value="1"/>
</dbReference>
<feature type="domain" description="Histidine kinase/HSP90-like ATPase" evidence="4">
    <location>
        <begin position="432"/>
        <end position="544"/>
    </location>
</feature>
<keyword evidence="8" id="KW-1185">Reference proteome</keyword>
<feature type="chain" id="PRO_5039111891" description="Histidine kinase/HSP90-like ATPase domain-containing protein" evidence="3">
    <location>
        <begin position="24"/>
        <end position="565"/>
    </location>
</feature>
<keyword evidence="2" id="KW-0472">Membrane</keyword>
<comment type="caution">
    <text evidence="5">The sequence shown here is derived from an EMBL/GenBank/DDBJ whole genome shotgun (WGS) entry which is preliminary data.</text>
</comment>
<dbReference type="Proteomes" id="UP000094869">
    <property type="component" value="Unassembled WGS sequence"/>
</dbReference>
<reference evidence="6 8" key="1">
    <citation type="submission" date="2016-08" db="EMBL/GenBank/DDBJ databases">
        <title>Characterization of Isolates of Eisenbergiella tayi Derived from Blood Cultures, Using Whole Genome Sequencing.</title>
        <authorList>
            <person name="Bernier A.-M."/>
            <person name="Burdz T."/>
            <person name="Wiebe D."/>
            <person name="Bernard K."/>
        </authorList>
    </citation>
    <scope>NUCLEOTIDE SEQUENCE [LARGE SCALE GENOMIC DNA]</scope>
    <source>
        <strain evidence="6 8">NML120146</strain>
    </source>
</reference>
<feature type="transmembrane region" description="Helical" evidence="2">
    <location>
        <begin position="256"/>
        <end position="275"/>
    </location>
</feature>
<dbReference type="Gene3D" id="6.10.340.10">
    <property type="match status" value="1"/>
</dbReference>
<dbReference type="InterPro" id="IPR050640">
    <property type="entry name" value="Bact_2-comp_sensor_kinase"/>
</dbReference>
<evidence type="ECO:0000256" key="2">
    <source>
        <dbReference type="SAM" id="Phobius"/>
    </source>
</evidence>
<dbReference type="GO" id="GO:0000155">
    <property type="term" value="F:phosphorelay sensor kinase activity"/>
    <property type="evidence" value="ECO:0007669"/>
    <property type="project" value="InterPro"/>
</dbReference>
<dbReference type="RefSeq" id="WP_069410905.1">
    <property type="nucleotide sequence ID" value="NZ_JAQCZP010000034.1"/>
</dbReference>
<dbReference type="PANTHER" id="PTHR34220">
    <property type="entry name" value="SENSOR HISTIDINE KINASE YPDA"/>
    <property type="match status" value="1"/>
</dbReference>
<evidence type="ECO:0000313" key="5">
    <source>
        <dbReference type="EMBL" id="ODR49655.1"/>
    </source>
</evidence>
<dbReference type="InterPro" id="IPR003594">
    <property type="entry name" value="HATPase_dom"/>
</dbReference>
<dbReference type="GO" id="GO:0016020">
    <property type="term" value="C:membrane"/>
    <property type="evidence" value="ECO:0007669"/>
    <property type="project" value="InterPro"/>
</dbReference>
<keyword evidence="2" id="KW-1133">Transmembrane helix</keyword>
<evidence type="ECO:0000259" key="4">
    <source>
        <dbReference type="SMART" id="SM00387"/>
    </source>
</evidence>
<evidence type="ECO:0000256" key="3">
    <source>
        <dbReference type="SAM" id="SignalP"/>
    </source>
</evidence>
<sequence length="565" mass="66218">MKRYTLKFQIILLFFLISLPALALSLAASRVNMKEAQEQVVNAKQNSMKMLVKQYDTSLEAIENYIQLTLYADNTYAALRFGEKDSRYQQARVWLRDDLDNLLKYFPLAAGFYVRIPHNNDIYIVKQLDKIPLEAQEFLEENLSGEEDYSNPDILECDGVQYLLKSYKSKYVELGYILQLDELWEQFRNSMEIQDMLAVRLPGRDKHIFFSENTVGNDKMSRYTILEENFSHVDARLELFLPTNSMAGRISVRDRLILYSSILLLVLLPIFMLLLRQVFIVPMNHISCAMQEILNGNTEYRIQQFSKTREFSQIEQAFNRMLNYSQDLKIEAYELKLEKEKEQLINLKLQINPHLLLNSLNTIYSLTMNNKIEEIRDFSINLSKYFRYALRNTSEFVTIQSEIDFIKVYSKVQKIRYPNAFYIMFDVDEELMEERIPPLIIQNFVENSTKYALKPGEEIEILVIIRKSDSTLRISICDSGRGIDEKLLEQISCGQIICDSRGRHVGIWNCVKRLHSFYGEEARFHITSRKGEGTQVWIQIPCRSNVEEKDEGRKEKCDESVDSGR</sequence>
<feature type="coiled-coil region" evidence="1">
    <location>
        <begin position="26"/>
        <end position="53"/>
    </location>
</feature>
<dbReference type="InterPro" id="IPR010559">
    <property type="entry name" value="Sig_transdc_His_kin_internal"/>
</dbReference>
<evidence type="ECO:0000313" key="7">
    <source>
        <dbReference type="Proteomes" id="UP000094271"/>
    </source>
</evidence>
<dbReference type="EMBL" id="MEHA01000012">
    <property type="protein sequence ID" value="ODR49655.1"/>
    <property type="molecule type" value="Genomic_DNA"/>
</dbReference>
<reference evidence="5 7" key="2">
    <citation type="submission" date="2016-08" db="EMBL/GenBank/DDBJ databases">
        <authorList>
            <person name="Seilhamer J.J."/>
        </authorList>
    </citation>
    <scope>NUCLEOTIDE SEQUENCE [LARGE SCALE GENOMIC DNA]</scope>
    <source>
        <strain evidence="5 7">NML150140-1</strain>
    </source>
</reference>
<dbReference type="Proteomes" id="UP000094271">
    <property type="component" value="Unassembled WGS sequence"/>
</dbReference>
<keyword evidence="1" id="KW-0175">Coiled coil</keyword>
<keyword evidence="2" id="KW-0812">Transmembrane</keyword>